<evidence type="ECO:0000256" key="1">
    <source>
        <dbReference type="SAM" id="MobiDB-lite"/>
    </source>
</evidence>
<protein>
    <recommendedName>
        <fullName evidence="5">Integral membrane protein</fullName>
    </recommendedName>
</protein>
<keyword evidence="2" id="KW-0472">Membrane</keyword>
<evidence type="ECO:0000256" key="2">
    <source>
        <dbReference type="SAM" id="Phobius"/>
    </source>
</evidence>
<evidence type="ECO:0000313" key="4">
    <source>
        <dbReference type="Proteomes" id="UP000886842"/>
    </source>
</evidence>
<feature type="transmembrane region" description="Helical" evidence="2">
    <location>
        <begin position="275"/>
        <end position="298"/>
    </location>
</feature>
<comment type="caution">
    <text evidence="3">The sequence shown here is derived from an EMBL/GenBank/DDBJ whole genome shotgun (WGS) entry which is preliminary data.</text>
</comment>
<dbReference type="PANTHER" id="PTHR40761:SF1">
    <property type="entry name" value="CONSERVED INTEGRAL MEMBRANE ALANINE VALINE AND LEUCINE RICH PROTEIN-RELATED"/>
    <property type="match status" value="1"/>
</dbReference>
<feature type="transmembrane region" description="Helical" evidence="2">
    <location>
        <begin position="6"/>
        <end position="26"/>
    </location>
</feature>
<gene>
    <name evidence="3" type="ORF">IAA98_12985</name>
</gene>
<reference evidence="3" key="1">
    <citation type="submission" date="2020-10" db="EMBL/GenBank/DDBJ databases">
        <authorList>
            <person name="Gilroy R."/>
        </authorList>
    </citation>
    <scope>NUCLEOTIDE SEQUENCE</scope>
    <source>
        <strain evidence="3">ChiGjej1B1-24693</strain>
    </source>
</reference>
<name>A0A9D1GZ64_9ACTN</name>
<dbReference type="PANTHER" id="PTHR40761">
    <property type="entry name" value="CONSERVED INTEGRAL MEMBRANE ALANINE VALINE AND LEUCINE RICH PROTEIN-RELATED"/>
    <property type="match status" value="1"/>
</dbReference>
<keyword evidence="2" id="KW-1133">Transmembrane helix</keyword>
<feature type="transmembrane region" description="Helical" evidence="2">
    <location>
        <begin position="180"/>
        <end position="199"/>
    </location>
</feature>
<dbReference type="EMBL" id="DVLP01000380">
    <property type="protein sequence ID" value="HIT76493.1"/>
    <property type="molecule type" value="Genomic_DNA"/>
</dbReference>
<proteinExistence type="predicted"/>
<dbReference type="Proteomes" id="UP000886842">
    <property type="component" value="Unassembled WGS sequence"/>
</dbReference>
<evidence type="ECO:0008006" key="5">
    <source>
        <dbReference type="Google" id="ProtNLM"/>
    </source>
</evidence>
<accession>A0A9D1GZ64</accession>
<dbReference type="AlphaFoldDB" id="A0A9D1GZ64"/>
<organism evidence="3 4">
    <name type="scientific">Candidatus Avipropionibacterium avicola</name>
    <dbReference type="NCBI Taxonomy" id="2840701"/>
    <lineage>
        <taxon>Bacteria</taxon>
        <taxon>Bacillati</taxon>
        <taxon>Actinomycetota</taxon>
        <taxon>Actinomycetes</taxon>
        <taxon>Propionibacteriales</taxon>
        <taxon>Propionibacteriaceae</taxon>
        <taxon>Propionibacteriaceae incertae sedis</taxon>
        <taxon>Candidatus Avipropionibacterium</taxon>
    </lineage>
</organism>
<evidence type="ECO:0000313" key="3">
    <source>
        <dbReference type="EMBL" id="HIT76493.1"/>
    </source>
</evidence>
<keyword evidence="2" id="KW-0812">Transmembrane</keyword>
<feature type="transmembrane region" description="Helical" evidence="2">
    <location>
        <begin position="86"/>
        <end position="103"/>
    </location>
</feature>
<reference evidence="3" key="2">
    <citation type="journal article" date="2021" name="PeerJ">
        <title>Extensive microbial diversity within the chicken gut microbiome revealed by metagenomics and culture.</title>
        <authorList>
            <person name="Gilroy R."/>
            <person name="Ravi A."/>
            <person name="Getino M."/>
            <person name="Pursley I."/>
            <person name="Horton D.L."/>
            <person name="Alikhan N.F."/>
            <person name="Baker D."/>
            <person name="Gharbi K."/>
            <person name="Hall N."/>
            <person name="Watson M."/>
            <person name="Adriaenssens E.M."/>
            <person name="Foster-Nyarko E."/>
            <person name="Jarju S."/>
            <person name="Secka A."/>
            <person name="Antonio M."/>
            <person name="Oren A."/>
            <person name="Chaudhuri R.R."/>
            <person name="La Ragione R."/>
            <person name="Hildebrand F."/>
            <person name="Pallen M.J."/>
        </authorList>
    </citation>
    <scope>NUCLEOTIDE SEQUENCE</scope>
    <source>
        <strain evidence="3">ChiGjej1B1-24693</strain>
    </source>
</reference>
<feature type="transmembrane region" description="Helical" evidence="2">
    <location>
        <begin position="62"/>
        <end position="80"/>
    </location>
</feature>
<feature type="transmembrane region" description="Helical" evidence="2">
    <location>
        <begin position="249"/>
        <end position="269"/>
    </location>
</feature>
<feature type="transmembrane region" description="Helical" evidence="2">
    <location>
        <begin position="124"/>
        <end position="142"/>
    </location>
</feature>
<feature type="transmembrane region" description="Helical" evidence="2">
    <location>
        <begin position="154"/>
        <end position="173"/>
    </location>
</feature>
<feature type="region of interest" description="Disordered" evidence="1">
    <location>
        <begin position="306"/>
        <end position="329"/>
    </location>
</feature>
<sequence length="329" mass="33989">MDELSLSVAVVLSVLASCAFAGAAVLQHEAIGHQSRRSEHDQVRRTRLLSLGFLRDLVRRPLWWIGFGLSGLGAVLNLTALSGAPVAVVQPITVLSVPLAVLASRWRAAHTKAGHARTASGPSLWIGVAAAMVGVTCFVALAARHTTSHPPSALPILVAGVAVAVAVVVLVLVGQRGPDWAHSLAWAGGAATAYGLAAAYMKTIFTQLEHGIGLSAPTVWAPGLVLLLAYPVAAYMLQNAFVSGAPEVVVGGLTVIDPIVAVVIGAWLLGEGSGLPALVVAAMLACAVVAVVGVVVLSRHHPDAQRARADHDVTDLRTDPRPGTERMTQ</sequence>
<feature type="transmembrane region" description="Helical" evidence="2">
    <location>
        <begin position="219"/>
        <end position="237"/>
    </location>
</feature>